<evidence type="ECO:0000313" key="2">
    <source>
        <dbReference type="EMBL" id="RDB24413.1"/>
    </source>
</evidence>
<organism evidence="2 3">
    <name type="scientific">Hypsizygus marmoreus</name>
    <name type="common">White beech mushroom</name>
    <name type="synonym">Agaricus marmoreus</name>
    <dbReference type="NCBI Taxonomy" id="39966"/>
    <lineage>
        <taxon>Eukaryota</taxon>
        <taxon>Fungi</taxon>
        <taxon>Dikarya</taxon>
        <taxon>Basidiomycota</taxon>
        <taxon>Agaricomycotina</taxon>
        <taxon>Agaricomycetes</taxon>
        <taxon>Agaricomycetidae</taxon>
        <taxon>Agaricales</taxon>
        <taxon>Tricholomatineae</taxon>
        <taxon>Lyophyllaceae</taxon>
        <taxon>Hypsizygus</taxon>
    </lineage>
</organism>
<name>A0A369JXP1_HYPMA</name>
<dbReference type="SUPFAM" id="SSF52047">
    <property type="entry name" value="RNI-like"/>
    <property type="match status" value="1"/>
</dbReference>
<keyword evidence="3" id="KW-1185">Reference proteome</keyword>
<dbReference type="OrthoDB" id="3258311at2759"/>
<dbReference type="EMBL" id="LUEZ02000044">
    <property type="protein sequence ID" value="RDB24413.1"/>
    <property type="molecule type" value="Genomic_DNA"/>
</dbReference>
<dbReference type="SUPFAM" id="SSF81383">
    <property type="entry name" value="F-box domain"/>
    <property type="match status" value="1"/>
</dbReference>
<gene>
    <name evidence="2" type="ORF">Hypma_008450</name>
</gene>
<reference evidence="2" key="1">
    <citation type="submission" date="2018-04" db="EMBL/GenBank/DDBJ databases">
        <title>Whole genome sequencing of Hypsizygus marmoreus.</title>
        <authorList>
            <person name="Choi I.-G."/>
            <person name="Min B."/>
            <person name="Kim J.-G."/>
            <person name="Kim S."/>
            <person name="Oh Y.-L."/>
            <person name="Kong W.-S."/>
            <person name="Park H."/>
            <person name="Jeong J."/>
            <person name="Song E.-S."/>
        </authorList>
    </citation>
    <scope>NUCLEOTIDE SEQUENCE [LARGE SCALE GENOMIC DNA]</scope>
    <source>
        <strain evidence="2">51987-8</strain>
    </source>
</reference>
<accession>A0A369JXP1</accession>
<dbReference type="STRING" id="39966.A0A369JXP1"/>
<protein>
    <recommendedName>
        <fullName evidence="1">F-box domain-containing protein</fullName>
    </recommendedName>
</protein>
<comment type="caution">
    <text evidence="2">The sequence shown here is derived from an EMBL/GenBank/DDBJ whole genome shotgun (WGS) entry which is preliminary data.</text>
</comment>
<evidence type="ECO:0000259" key="1">
    <source>
        <dbReference type="PROSITE" id="PS50181"/>
    </source>
</evidence>
<dbReference type="InterPro" id="IPR036047">
    <property type="entry name" value="F-box-like_dom_sf"/>
</dbReference>
<dbReference type="Gene3D" id="3.80.10.10">
    <property type="entry name" value="Ribonuclease Inhibitor"/>
    <property type="match status" value="1"/>
</dbReference>
<dbReference type="InParanoid" id="A0A369JXP1"/>
<dbReference type="PROSITE" id="PS50181">
    <property type="entry name" value="FBOX"/>
    <property type="match status" value="1"/>
</dbReference>
<dbReference type="InterPro" id="IPR032675">
    <property type="entry name" value="LRR_dom_sf"/>
</dbReference>
<sequence length="699" mass="80600">MYSDESDDDEVHHTRESAPHLQLYGQKIARSIASENILRSKIKKGEADASDLAQERFSAMYRVLRFFKTVEGFHKGHLDLTGRHLPRYVALQARWSAYLADFLGLTVLAEEFTTDELNWNDEPYVDYRFTDPKVWDDFKKKWKVPSVMWNYGTLLNNTETVLRMIAKHPLPKFQKLCLVDLPTEILDDIFEHASIKQARLLSATCRWLNDIGRRHIFRVQCFLSFINLILNYSTSAQSRSLSFDFPLECKKEVLKVDVDDRFVYMEQLARLKREQMLSSANFLLSRLDLVEKITSLSIVDLWSASILNSSIYGGFHVSAIEDGFYAPIYNACTQVLTKSSNVTSITFHGIVLDLEFVHCITDLSNLHSLVLTLCHIPDNVQQLLEDDDGTRFSCTAYNLQFMMSEETESLWHAMLLCPHLRTLSVDNLGVGDLPPPDMFLFSRCLFFPTLERLSLSSLDEDTLHICRAWFGSRPAAANLTHLKLHTRVGVSDRHVLAVLESLRAPSLRVLVLEGLAEAEFYLFDEIARCFPELIGLTLVRRASTRQRQTRSHIWPHPAYEYARHLEGLSHLQHFGWNYNEFYNRVSPAPMLRFEEGLYNYDTDIDKFIQANQNDFFDEDRNTPKVFGLLCPSLQTYTSSQHSIDWCLSRTVDGKVSVYFPTEGRYQVSSRKWNPGIFGGHWPNVLPKGREKDRGDVDLD</sequence>
<dbReference type="InterPro" id="IPR001810">
    <property type="entry name" value="F-box_dom"/>
</dbReference>
<dbReference type="Proteomes" id="UP000076154">
    <property type="component" value="Unassembled WGS sequence"/>
</dbReference>
<evidence type="ECO:0000313" key="3">
    <source>
        <dbReference type="Proteomes" id="UP000076154"/>
    </source>
</evidence>
<feature type="domain" description="F-box" evidence="1">
    <location>
        <begin position="175"/>
        <end position="220"/>
    </location>
</feature>
<proteinExistence type="predicted"/>
<dbReference type="AlphaFoldDB" id="A0A369JXP1"/>